<dbReference type="Proteomes" id="UP001233172">
    <property type="component" value="Unassembled WGS sequence"/>
</dbReference>
<keyword evidence="2" id="KW-1185">Reference proteome</keyword>
<sequence>MKEQLVFIDNMKLKLSNEINVLGYERCICKVCRTVFTYTNYHCPILFPCGHSFGACCITAPIFYCNLHEAHMDLRGHTFQHHINIELVEFVNDFMRAYTFGKNSKIKYTLTFKTYLICH</sequence>
<evidence type="ECO:0000313" key="1">
    <source>
        <dbReference type="EMBL" id="KAK0052545.1"/>
    </source>
</evidence>
<dbReference type="SUPFAM" id="SSF57850">
    <property type="entry name" value="RING/U-box"/>
    <property type="match status" value="1"/>
</dbReference>
<organism evidence="1 2">
    <name type="scientific">Biomphalaria pfeifferi</name>
    <name type="common">Bloodfluke planorb</name>
    <name type="synonym">Freshwater snail</name>
    <dbReference type="NCBI Taxonomy" id="112525"/>
    <lineage>
        <taxon>Eukaryota</taxon>
        <taxon>Metazoa</taxon>
        <taxon>Spiralia</taxon>
        <taxon>Lophotrochozoa</taxon>
        <taxon>Mollusca</taxon>
        <taxon>Gastropoda</taxon>
        <taxon>Heterobranchia</taxon>
        <taxon>Euthyneura</taxon>
        <taxon>Panpulmonata</taxon>
        <taxon>Hygrophila</taxon>
        <taxon>Lymnaeoidea</taxon>
        <taxon>Planorbidae</taxon>
        <taxon>Biomphalaria</taxon>
    </lineage>
</organism>
<accession>A0AAD8BFK1</accession>
<protein>
    <recommendedName>
        <fullName evidence="3">RING-type domain-containing protein</fullName>
    </recommendedName>
</protein>
<name>A0AAD8BFK1_BIOPF</name>
<proteinExistence type="predicted"/>
<evidence type="ECO:0000313" key="2">
    <source>
        <dbReference type="Proteomes" id="UP001233172"/>
    </source>
</evidence>
<dbReference type="EMBL" id="JASAOG010000094">
    <property type="protein sequence ID" value="KAK0052545.1"/>
    <property type="molecule type" value="Genomic_DNA"/>
</dbReference>
<reference evidence="1" key="2">
    <citation type="submission" date="2023-04" db="EMBL/GenBank/DDBJ databases">
        <authorList>
            <person name="Bu L."/>
            <person name="Lu L."/>
            <person name="Laidemitt M.R."/>
            <person name="Zhang S.M."/>
            <person name="Mutuku M."/>
            <person name="Mkoji G."/>
            <person name="Steinauer M."/>
            <person name="Loker E.S."/>
        </authorList>
    </citation>
    <scope>NUCLEOTIDE SEQUENCE</scope>
    <source>
        <strain evidence="1">KasaAsao</strain>
        <tissue evidence="1">Whole Snail</tissue>
    </source>
</reference>
<dbReference type="AlphaFoldDB" id="A0AAD8BFK1"/>
<comment type="caution">
    <text evidence="1">The sequence shown here is derived from an EMBL/GenBank/DDBJ whole genome shotgun (WGS) entry which is preliminary data.</text>
</comment>
<gene>
    <name evidence="1" type="ORF">Bpfe_018129</name>
</gene>
<reference evidence="1" key="1">
    <citation type="journal article" date="2023" name="PLoS Negl. Trop. Dis.">
        <title>A genome sequence for Biomphalaria pfeifferi, the major vector snail for the human-infecting parasite Schistosoma mansoni.</title>
        <authorList>
            <person name="Bu L."/>
            <person name="Lu L."/>
            <person name="Laidemitt M.R."/>
            <person name="Zhang S.M."/>
            <person name="Mutuku M."/>
            <person name="Mkoji G."/>
            <person name="Steinauer M."/>
            <person name="Loker E.S."/>
        </authorList>
    </citation>
    <scope>NUCLEOTIDE SEQUENCE</scope>
    <source>
        <strain evidence="1">KasaAsao</strain>
    </source>
</reference>
<evidence type="ECO:0008006" key="3">
    <source>
        <dbReference type="Google" id="ProtNLM"/>
    </source>
</evidence>